<dbReference type="EMBL" id="CAJPIN010006737">
    <property type="protein sequence ID" value="CAG2058171.1"/>
    <property type="molecule type" value="Genomic_DNA"/>
</dbReference>
<sequence>MSEDVKERPSCCYEDSNMRGSWGIHKLRLGVGASSPLPPSSGYATANYMLTAIHSNQQNRVILLCLLFYQLNHISVGCSESEGNSMSLWTKAQQLQGDALKKVRAVYGEHFPIEVRHFMAAWIEENMW</sequence>
<comment type="caution">
    <text evidence="2">The sequence shown here is derived from an EMBL/GenBank/DDBJ whole genome shotgun (WGS) entry which is preliminary data.</text>
</comment>
<accession>A0ABN7NX51</accession>
<keyword evidence="3" id="KW-1185">Reference proteome</keyword>
<dbReference type="Gene3D" id="1.10.532.10">
    <property type="entry name" value="STAT transcription factor, N-terminal domain"/>
    <property type="match status" value="1"/>
</dbReference>
<name>A0ABN7NX51_TIMPD</name>
<dbReference type="InterPro" id="IPR013799">
    <property type="entry name" value="STAT_TF_prot_interaction"/>
</dbReference>
<protein>
    <recommendedName>
        <fullName evidence="1">STAT transcription factor protein interaction domain-containing protein</fullName>
    </recommendedName>
</protein>
<feature type="domain" description="STAT transcription factor protein interaction" evidence="1">
    <location>
        <begin position="87"/>
        <end position="128"/>
    </location>
</feature>
<dbReference type="Proteomes" id="UP001153148">
    <property type="component" value="Unassembled WGS sequence"/>
</dbReference>
<dbReference type="InterPro" id="IPR036535">
    <property type="entry name" value="STAT_N_sf"/>
</dbReference>
<reference evidence="2" key="1">
    <citation type="submission" date="2021-03" db="EMBL/GenBank/DDBJ databases">
        <authorList>
            <person name="Tran Van P."/>
        </authorList>
    </citation>
    <scope>NUCLEOTIDE SEQUENCE</scope>
</reference>
<organism evidence="2 3">
    <name type="scientific">Timema podura</name>
    <name type="common">Walking stick</name>
    <dbReference type="NCBI Taxonomy" id="61482"/>
    <lineage>
        <taxon>Eukaryota</taxon>
        <taxon>Metazoa</taxon>
        <taxon>Ecdysozoa</taxon>
        <taxon>Arthropoda</taxon>
        <taxon>Hexapoda</taxon>
        <taxon>Insecta</taxon>
        <taxon>Pterygota</taxon>
        <taxon>Neoptera</taxon>
        <taxon>Polyneoptera</taxon>
        <taxon>Phasmatodea</taxon>
        <taxon>Timematodea</taxon>
        <taxon>Timematoidea</taxon>
        <taxon>Timematidae</taxon>
        <taxon>Timema</taxon>
    </lineage>
</organism>
<evidence type="ECO:0000313" key="3">
    <source>
        <dbReference type="Proteomes" id="UP001153148"/>
    </source>
</evidence>
<evidence type="ECO:0000259" key="1">
    <source>
        <dbReference type="Pfam" id="PF02865"/>
    </source>
</evidence>
<gene>
    <name evidence="2" type="ORF">TPAB3V08_LOCUS5145</name>
</gene>
<dbReference type="SUPFAM" id="SSF48092">
    <property type="entry name" value="Transcription factor STAT-4 N-domain"/>
    <property type="match status" value="1"/>
</dbReference>
<proteinExistence type="predicted"/>
<dbReference type="Pfam" id="PF02865">
    <property type="entry name" value="STAT_int"/>
    <property type="match status" value="1"/>
</dbReference>
<evidence type="ECO:0000313" key="2">
    <source>
        <dbReference type="EMBL" id="CAG2058171.1"/>
    </source>
</evidence>